<reference evidence="2" key="2">
    <citation type="submission" date="2018-04" db="EMBL/GenBank/DDBJ databases">
        <title>OnivRS2 (Oryza nivara Reference Sequence Version 2).</title>
        <authorList>
            <person name="Zhang J."/>
            <person name="Kudrna D."/>
            <person name="Lee S."/>
            <person name="Talag J."/>
            <person name="Rajasekar S."/>
            <person name="Welchert J."/>
            <person name="Hsing Y.-I."/>
            <person name="Wing R.A."/>
        </authorList>
    </citation>
    <scope>NUCLEOTIDE SEQUENCE [LARGE SCALE GENOMIC DNA]</scope>
</reference>
<feature type="region of interest" description="Disordered" evidence="1">
    <location>
        <begin position="155"/>
        <end position="186"/>
    </location>
</feature>
<dbReference type="Proteomes" id="UP000006591">
    <property type="component" value="Chromosome 1"/>
</dbReference>
<evidence type="ECO:0000313" key="3">
    <source>
        <dbReference type="Proteomes" id="UP000006591"/>
    </source>
</evidence>
<evidence type="ECO:0000313" key="2">
    <source>
        <dbReference type="EnsemblPlants" id="ONIVA01G33700.1"/>
    </source>
</evidence>
<accession>A0A0E0FSJ0</accession>
<name>A0A0E0FSJ0_ORYNI</name>
<evidence type="ECO:0000256" key="1">
    <source>
        <dbReference type="SAM" id="MobiDB-lite"/>
    </source>
</evidence>
<dbReference type="AlphaFoldDB" id="A0A0E0FSJ0"/>
<keyword evidence="3" id="KW-1185">Reference proteome</keyword>
<sequence length="186" mass="19692">MARRIRVRVPGWEDAHHGGGTHRAAATAVTSAPRCRPTVATDRRLAGAAPFTSLHRGDGAEAAEAYGGASEVEAAPPLSGAAAAEGAGTARPSHRAIWRWRWLPCPRERWRLRGQASYAAALEIPGQREMGDGSWRSGALSVPTARICRCSPLTPAPRGAEDAARPPPCSHHRLRLSSGALPEPPL</sequence>
<dbReference type="OMA" id="HRAIWRW"/>
<organism evidence="2">
    <name type="scientific">Oryza nivara</name>
    <name type="common">Indian wild rice</name>
    <name type="synonym">Oryza sativa f. spontanea</name>
    <dbReference type="NCBI Taxonomy" id="4536"/>
    <lineage>
        <taxon>Eukaryota</taxon>
        <taxon>Viridiplantae</taxon>
        <taxon>Streptophyta</taxon>
        <taxon>Embryophyta</taxon>
        <taxon>Tracheophyta</taxon>
        <taxon>Spermatophyta</taxon>
        <taxon>Magnoliopsida</taxon>
        <taxon>Liliopsida</taxon>
        <taxon>Poales</taxon>
        <taxon>Poaceae</taxon>
        <taxon>BOP clade</taxon>
        <taxon>Oryzoideae</taxon>
        <taxon>Oryzeae</taxon>
        <taxon>Oryzinae</taxon>
        <taxon>Oryza</taxon>
    </lineage>
</organism>
<dbReference type="HOGENOM" id="CLU_1456611_0_0_1"/>
<protein>
    <submittedName>
        <fullName evidence="2">Uncharacterized protein</fullName>
    </submittedName>
</protein>
<proteinExistence type="predicted"/>
<dbReference type="EnsemblPlants" id="ONIVA01G33700.1">
    <property type="protein sequence ID" value="ONIVA01G33700.1"/>
    <property type="gene ID" value="ONIVA01G33700"/>
</dbReference>
<reference evidence="2" key="1">
    <citation type="submission" date="2015-04" db="UniProtKB">
        <authorList>
            <consortium name="EnsemblPlants"/>
        </authorList>
    </citation>
    <scope>IDENTIFICATION</scope>
    <source>
        <strain evidence="2">SL10</strain>
    </source>
</reference>
<feature type="region of interest" description="Disordered" evidence="1">
    <location>
        <begin position="1"/>
        <end position="32"/>
    </location>
</feature>
<dbReference type="Gramene" id="ONIVA01G33700.1">
    <property type="protein sequence ID" value="ONIVA01G33700.1"/>
    <property type="gene ID" value="ONIVA01G33700"/>
</dbReference>